<comment type="similarity">
    <text evidence="2">Belongs to the TMEM86 family.</text>
</comment>
<dbReference type="EMBL" id="JXLP01000018">
    <property type="protein sequence ID" value="KIL77057.1"/>
    <property type="molecule type" value="Genomic_DNA"/>
</dbReference>
<evidence type="ECO:0000256" key="5">
    <source>
        <dbReference type="ARBA" id="ARBA00023136"/>
    </source>
</evidence>
<evidence type="ECO:0000256" key="4">
    <source>
        <dbReference type="ARBA" id="ARBA00022989"/>
    </source>
</evidence>
<dbReference type="Proteomes" id="UP000031982">
    <property type="component" value="Unassembled WGS sequence"/>
</dbReference>
<dbReference type="Pfam" id="PF07947">
    <property type="entry name" value="YhhN"/>
    <property type="match status" value="1"/>
</dbReference>
<sequence>MRTFLLPLLIGITSVIYIFIIPADPLAFKIICKLIPMMLIILYAFRQLPVKPSTAHRLLVMGLFFCIMGDGLIAVSFVAGLGAFLIGHLFYLSGFLKAARASKRHVLAIVPIAIYAFVIGRQLIASLLIQGNDQLVLPVIFYMLAISLMALSAVLTGNFQAIAGSTLFIISDSILSWNMFVSAIPFSDLFIMSTYYAAQFLIAGSLSSLGSHAGHASAGLEA</sequence>
<evidence type="ECO:0000313" key="8">
    <source>
        <dbReference type="Proteomes" id="UP000031982"/>
    </source>
</evidence>
<feature type="transmembrane region" description="Helical" evidence="6">
    <location>
        <begin position="5"/>
        <end position="21"/>
    </location>
</feature>
<feature type="transmembrane region" description="Helical" evidence="6">
    <location>
        <begin position="27"/>
        <end position="46"/>
    </location>
</feature>
<evidence type="ECO:0000256" key="3">
    <source>
        <dbReference type="ARBA" id="ARBA00022692"/>
    </source>
</evidence>
<evidence type="ECO:0000313" key="7">
    <source>
        <dbReference type="EMBL" id="KIL77057.1"/>
    </source>
</evidence>
<feature type="transmembrane region" description="Helical" evidence="6">
    <location>
        <begin position="58"/>
        <end position="86"/>
    </location>
</feature>
<comment type="subcellular location">
    <subcellularLocation>
        <location evidence="1">Membrane</location>
        <topology evidence="1">Multi-pass membrane protein</topology>
    </subcellularLocation>
</comment>
<feature type="transmembrane region" description="Helical" evidence="6">
    <location>
        <begin position="106"/>
        <end position="128"/>
    </location>
</feature>
<proteinExistence type="inferred from homology"/>
<keyword evidence="4 6" id="KW-1133">Transmembrane helix</keyword>
<evidence type="ECO:0000256" key="1">
    <source>
        <dbReference type="ARBA" id="ARBA00004141"/>
    </source>
</evidence>
<dbReference type="RefSeq" id="WP_041114316.1">
    <property type="nucleotide sequence ID" value="NZ_BSSZ01000015.1"/>
</dbReference>
<keyword evidence="5 6" id="KW-0472">Membrane</keyword>
<accession>A0ABR5AQM9</accession>
<keyword evidence="8" id="KW-1185">Reference proteome</keyword>
<feature type="transmembrane region" description="Helical" evidence="6">
    <location>
        <begin position="175"/>
        <end position="198"/>
    </location>
</feature>
<dbReference type="PANTHER" id="PTHR31885:SF6">
    <property type="entry name" value="GH04784P"/>
    <property type="match status" value="1"/>
</dbReference>
<keyword evidence="3 6" id="KW-0812">Transmembrane</keyword>
<feature type="transmembrane region" description="Helical" evidence="6">
    <location>
        <begin position="135"/>
        <end position="155"/>
    </location>
</feature>
<dbReference type="PANTHER" id="PTHR31885">
    <property type="entry name" value="GH04784P"/>
    <property type="match status" value="1"/>
</dbReference>
<organism evidence="7 8">
    <name type="scientific">Bacillus badius</name>
    <dbReference type="NCBI Taxonomy" id="1455"/>
    <lineage>
        <taxon>Bacteria</taxon>
        <taxon>Bacillati</taxon>
        <taxon>Bacillota</taxon>
        <taxon>Bacilli</taxon>
        <taxon>Bacillales</taxon>
        <taxon>Bacillaceae</taxon>
        <taxon>Pseudobacillus</taxon>
    </lineage>
</organism>
<reference evidence="7 8" key="1">
    <citation type="submission" date="2015-01" db="EMBL/GenBank/DDBJ databases">
        <title>Genome Assembly of Bacillus badius MTCC 1458.</title>
        <authorList>
            <person name="Verma A."/>
            <person name="Khatri I."/>
            <person name="Mual P."/>
            <person name="Subramanian S."/>
            <person name="Krishnamurthi S."/>
        </authorList>
    </citation>
    <scope>NUCLEOTIDE SEQUENCE [LARGE SCALE GENOMIC DNA]</scope>
    <source>
        <strain evidence="7 8">MTCC 1458</strain>
    </source>
</reference>
<gene>
    <name evidence="7" type="ORF">SD77_1809</name>
</gene>
<dbReference type="InterPro" id="IPR012506">
    <property type="entry name" value="TMEM86B-like"/>
</dbReference>
<protein>
    <submittedName>
        <fullName evidence="7">Membrane protein</fullName>
    </submittedName>
</protein>
<comment type="caution">
    <text evidence="7">The sequence shown here is derived from an EMBL/GenBank/DDBJ whole genome shotgun (WGS) entry which is preliminary data.</text>
</comment>
<evidence type="ECO:0000256" key="2">
    <source>
        <dbReference type="ARBA" id="ARBA00007375"/>
    </source>
</evidence>
<name>A0ABR5AQM9_BACBA</name>
<evidence type="ECO:0000256" key="6">
    <source>
        <dbReference type="SAM" id="Phobius"/>
    </source>
</evidence>